<protein>
    <submittedName>
        <fullName evidence="8">Type II toxin-antitoxin system HicA family toxin</fullName>
    </submittedName>
</protein>
<keyword evidence="7" id="KW-0346">Stress response</keyword>
<comment type="similarity">
    <text evidence="1">Belongs to the HicA mRNA interferase family.</text>
</comment>
<evidence type="ECO:0000256" key="7">
    <source>
        <dbReference type="ARBA" id="ARBA00023016"/>
    </source>
</evidence>
<dbReference type="RefSeq" id="WP_349639570.1">
    <property type="nucleotide sequence ID" value="NZ_CP090958.1"/>
</dbReference>
<dbReference type="InterPro" id="IPR012933">
    <property type="entry name" value="HicA_mRNA_interferase"/>
</dbReference>
<dbReference type="InterPro" id="IPR038570">
    <property type="entry name" value="HicA_sf"/>
</dbReference>
<evidence type="ECO:0000256" key="2">
    <source>
        <dbReference type="ARBA" id="ARBA00022649"/>
    </source>
</evidence>
<evidence type="ECO:0000256" key="1">
    <source>
        <dbReference type="ARBA" id="ARBA00006620"/>
    </source>
</evidence>
<accession>A0ABY8QWH3</accession>
<keyword evidence="4" id="KW-0255">Endonuclease</keyword>
<dbReference type="SUPFAM" id="SSF54786">
    <property type="entry name" value="YcfA/nrd intein domain"/>
    <property type="match status" value="1"/>
</dbReference>
<keyword evidence="2" id="KW-1277">Toxin-antitoxin system</keyword>
<dbReference type="Gene3D" id="3.30.920.30">
    <property type="entry name" value="Hypothetical protein"/>
    <property type="match status" value="1"/>
</dbReference>
<keyword evidence="6" id="KW-0694">RNA-binding</keyword>
<keyword evidence="9" id="KW-1185">Reference proteome</keyword>
<evidence type="ECO:0000256" key="5">
    <source>
        <dbReference type="ARBA" id="ARBA00022801"/>
    </source>
</evidence>
<evidence type="ECO:0000256" key="6">
    <source>
        <dbReference type="ARBA" id="ARBA00022884"/>
    </source>
</evidence>
<evidence type="ECO:0000256" key="4">
    <source>
        <dbReference type="ARBA" id="ARBA00022759"/>
    </source>
</evidence>
<dbReference type="EMBL" id="CP090958">
    <property type="protein sequence ID" value="WGW12766.1"/>
    <property type="molecule type" value="Genomic_DNA"/>
</dbReference>
<sequence length="70" mass="7841">MRAREVEQRIRKLGGEHTRTVGSHKRFRITANDVTASTAVPQHSGDIPTGTLHKIEKDLEPALGKGWLRK</sequence>
<keyword evidence="3" id="KW-0540">Nuclease</keyword>
<name>A0ABY8QWH3_9MICO</name>
<proteinExistence type="inferred from homology"/>
<organism evidence="8 9">
    <name type="scientific">Saxibacter everestensis</name>
    <dbReference type="NCBI Taxonomy" id="2909229"/>
    <lineage>
        <taxon>Bacteria</taxon>
        <taxon>Bacillati</taxon>
        <taxon>Actinomycetota</taxon>
        <taxon>Actinomycetes</taxon>
        <taxon>Micrococcales</taxon>
        <taxon>Brevibacteriaceae</taxon>
        <taxon>Saxibacter</taxon>
    </lineage>
</organism>
<dbReference type="Pfam" id="PF07927">
    <property type="entry name" value="HicA_toxin"/>
    <property type="match status" value="1"/>
</dbReference>
<evidence type="ECO:0000313" key="8">
    <source>
        <dbReference type="EMBL" id="WGW12766.1"/>
    </source>
</evidence>
<dbReference type="Proteomes" id="UP001209083">
    <property type="component" value="Chromosome"/>
</dbReference>
<keyword evidence="5" id="KW-0378">Hydrolase</keyword>
<gene>
    <name evidence="8" type="ORF">LWF01_03045</name>
</gene>
<evidence type="ECO:0000313" key="9">
    <source>
        <dbReference type="Proteomes" id="UP001209083"/>
    </source>
</evidence>
<reference evidence="8 9" key="1">
    <citation type="submission" date="2023-05" db="EMBL/GenBank/DDBJ databases">
        <title>Lithophilousrod everest ZFBP1038 complete genpme.</title>
        <authorList>
            <person name="Tian M."/>
        </authorList>
    </citation>
    <scope>NUCLEOTIDE SEQUENCE [LARGE SCALE GENOMIC DNA]</scope>
    <source>
        <strain evidence="8 9">ZFBP1038</strain>
    </source>
</reference>
<evidence type="ECO:0000256" key="3">
    <source>
        <dbReference type="ARBA" id="ARBA00022722"/>
    </source>
</evidence>